<evidence type="ECO:0000256" key="3">
    <source>
        <dbReference type="ARBA" id="ARBA00023098"/>
    </source>
</evidence>
<dbReference type="SUPFAM" id="SSF52151">
    <property type="entry name" value="FabD/lysophospholipase-like"/>
    <property type="match status" value="1"/>
</dbReference>
<name>A0A9X3N2U6_9ACTN</name>
<dbReference type="GO" id="GO:0016787">
    <property type="term" value="F:hydrolase activity"/>
    <property type="evidence" value="ECO:0007669"/>
    <property type="project" value="UniProtKB-UniRule"/>
</dbReference>
<dbReference type="Pfam" id="PF01734">
    <property type="entry name" value="Patatin"/>
    <property type="match status" value="1"/>
</dbReference>
<evidence type="ECO:0000256" key="2">
    <source>
        <dbReference type="ARBA" id="ARBA00022963"/>
    </source>
</evidence>
<dbReference type="InterPro" id="IPR016035">
    <property type="entry name" value="Acyl_Trfase/lysoPLipase"/>
</dbReference>
<keyword evidence="3 4" id="KW-0443">Lipid metabolism</keyword>
<organism evidence="6 7">
    <name type="scientific">Solirubrobacter ginsenosidimutans</name>
    <dbReference type="NCBI Taxonomy" id="490573"/>
    <lineage>
        <taxon>Bacteria</taxon>
        <taxon>Bacillati</taxon>
        <taxon>Actinomycetota</taxon>
        <taxon>Thermoleophilia</taxon>
        <taxon>Solirubrobacterales</taxon>
        <taxon>Solirubrobacteraceae</taxon>
        <taxon>Solirubrobacter</taxon>
    </lineage>
</organism>
<dbReference type="PANTHER" id="PTHR14226:SF29">
    <property type="entry name" value="NEUROPATHY TARGET ESTERASE SWS"/>
    <property type="match status" value="1"/>
</dbReference>
<evidence type="ECO:0000256" key="1">
    <source>
        <dbReference type="ARBA" id="ARBA00022801"/>
    </source>
</evidence>
<evidence type="ECO:0000313" key="7">
    <source>
        <dbReference type="Proteomes" id="UP001149140"/>
    </source>
</evidence>
<dbReference type="Proteomes" id="UP001149140">
    <property type="component" value="Unassembled WGS sequence"/>
</dbReference>
<dbReference type="Gene3D" id="3.40.1090.10">
    <property type="entry name" value="Cytosolic phospholipase A2 catalytic domain"/>
    <property type="match status" value="2"/>
</dbReference>
<dbReference type="PROSITE" id="PS51635">
    <property type="entry name" value="PNPLA"/>
    <property type="match status" value="1"/>
</dbReference>
<gene>
    <name evidence="6" type="ORF">OM076_35700</name>
</gene>
<keyword evidence="2 4" id="KW-0442">Lipid degradation</keyword>
<accession>A0A9X3N2U6</accession>
<feature type="short sequence motif" description="GXGXXG" evidence="4">
    <location>
        <begin position="22"/>
        <end position="27"/>
    </location>
</feature>
<feature type="domain" description="PNPLA" evidence="5">
    <location>
        <begin position="18"/>
        <end position="189"/>
    </location>
</feature>
<evidence type="ECO:0000313" key="6">
    <source>
        <dbReference type="EMBL" id="MDA0165667.1"/>
    </source>
</evidence>
<dbReference type="CDD" id="cd07209">
    <property type="entry name" value="Pat_hypo_Ecoli_Z1214_like"/>
    <property type="match status" value="1"/>
</dbReference>
<dbReference type="RefSeq" id="WP_270044927.1">
    <property type="nucleotide sequence ID" value="NZ_JAPDOD010000050.1"/>
</dbReference>
<comment type="caution">
    <text evidence="6">The sequence shown here is derived from an EMBL/GenBank/DDBJ whole genome shotgun (WGS) entry which is preliminary data.</text>
</comment>
<sequence length="296" mass="31342">MGAVARLRQRRAVAPTAFVLSGGGSLGALQAGMLRALYERRIVPDMLVATSAGALNAGFVASRPQTLATADALADVWRGMRRDDIFPVRPWAIAAGMLARRDHLIAPDRLRRLIAHHIEFDDLSDSAIPLHIVTFDVKRSEEVVLSSGPAVDALTAAASIPGVLPPVTFGDRRLVDGGVVNNIPISRALALGARRIFVLPTRMASTPGVRYRHGGLGPSADGLPPLTARRLAAHLARYSAEIVPLPAPNPLDVSSVDFAHAGRLIADATAAAHLRLDEVLDGQGEPFRASLGFSRA</sequence>
<dbReference type="AlphaFoldDB" id="A0A9X3N2U6"/>
<feature type="active site" description="Nucleophile" evidence="4">
    <location>
        <position position="51"/>
    </location>
</feature>
<dbReference type="PANTHER" id="PTHR14226">
    <property type="entry name" value="NEUROPATHY TARGET ESTERASE/SWISS CHEESE D.MELANOGASTER"/>
    <property type="match status" value="1"/>
</dbReference>
<feature type="short sequence motif" description="DGA/G" evidence="4">
    <location>
        <begin position="176"/>
        <end position="178"/>
    </location>
</feature>
<dbReference type="GO" id="GO:0016042">
    <property type="term" value="P:lipid catabolic process"/>
    <property type="evidence" value="ECO:0007669"/>
    <property type="project" value="UniProtKB-UniRule"/>
</dbReference>
<reference evidence="6" key="1">
    <citation type="submission" date="2022-10" db="EMBL/GenBank/DDBJ databases">
        <title>The WGS of Solirubrobacter ginsenosidimutans DSM 21036.</title>
        <authorList>
            <person name="Jiang Z."/>
        </authorList>
    </citation>
    <scope>NUCLEOTIDE SEQUENCE</scope>
    <source>
        <strain evidence="6">DSM 21036</strain>
    </source>
</reference>
<dbReference type="InterPro" id="IPR002641">
    <property type="entry name" value="PNPLA_dom"/>
</dbReference>
<keyword evidence="1 4" id="KW-0378">Hydrolase</keyword>
<dbReference type="InterPro" id="IPR050301">
    <property type="entry name" value="NTE"/>
</dbReference>
<protein>
    <submittedName>
        <fullName evidence="6">Patatin-like phospholipase family protein</fullName>
    </submittedName>
</protein>
<evidence type="ECO:0000259" key="5">
    <source>
        <dbReference type="PROSITE" id="PS51635"/>
    </source>
</evidence>
<comment type="caution">
    <text evidence="4">Lacks conserved residue(s) required for the propagation of feature annotation.</text>
</comment>
<proteinExistence type="predicted"/>
<keyword evidence="7" id="KW-1185">Reference proteome</keyword>
<feature type="active site" description="Proton acceptor" evidence="4">
    <location>
        <position position="176"/>
    </location>
</feature>
<dbReference type="EMBL" id="JAPDOD010000050">
    <property type="protein sequence ID" value="MDA0165667.1"/>
    <property type="molecule type" value="Genomic_DNA"/>
</dbReference>
<evidence type="ECO:0000256" key="4">
    <source>
        <dbReference type="PROSITE-ProRule" id="PRU01161"/>
    </source>
</evidence>